<dbReference type="InterPro" id="IPR015943">
    <property type="entry name" value="WD40/YVTN_repeat-like_dom_sf"/>
</dbReference>
<dbReference type="CDD" id="cd00200">
    <property type="entry name" value="WD40"/>
    <property type="match status" value="1"/>
</dbReference>
<dbReference type="SUPFAM" id="SSF50978">
    <property type="entry name" value="WD40 repeat-like"/>
    <property type="match status" value="2"/>
</dbReference>
<evidence type="ECO:0000256" key="1">
    <source>
        <dbReference type="ARBA" id="ARBA00022574"/>
    </source>
</evidence>
<evidence type="ECO:0000313" key="5">
    <source>
        <dbReference type="EMBL" id="QSE97873.1"/>
    </source>
</evidence>
<dbReference type="AlphaFoldDB" id="A0A974WG62"/>
<evidence type="ECO:0000256" key="3">
    <source>
        <dbReference type="PROSITE-ProRule" id="PRU00221"/>
    </source>
</evidence>
<dbReference type="PRINTS" id="PR00320">
    <property type="entry name" value="GPROTEINBRPT"/>
</dbReference>
<dbReference type="InterPro" id="IPR020472">
    <property type="entry name" value="WD40_PAC1"/>
</dbReference>
<dbReference type="InterPro" id="IPR036322">
    <property type="entry name" value="WD40_repeat_dom_sf"/>
</dbReference>
<accession>A0A974WG62</accession>
<protein>
    <submittedName>
        <fullName evidence="5">Caspase family protein</fullName>
    </submittedName>
</protein>
<feature type="domain" description="Peptidase C14 caspase" evidence="4">
    <location>
        <begin position="789"/>
        <end position="1023"/>
    </location>
</feature>
<dbReference type="GO" id="GO:0006508">
    <property type="term" value="P:proteolysis"/>
    <property type="evidence" value="ECO:0007669"/>
    <property type="project" value="InterPro"/>
</dbReference>
<dbReference type="Pfam" id="PF00656">
    <property type="entry name" value="Peptidase_C14"/>
    <property type="match status" value="1"/>
</dbReference>
<dbReference type="Gene3D" id="3.40.50.1460">
    <property type="match status" value="1"/>
</dbReference>
<dbReference type="PROSITE" id="PS50082">
    <property type="entry name" value="WD_REPEATS_2"/>
    <property type="match status" value="5"/>
</dbReference>
<dbReference type="InterPro" id="IPR029030">
    <property type="entry name" value="Caspase-like_dom_sf"/>
</dbReference>
<dbReference type="PANTHER" id="PTHR19848">
    <property type="entry name" value="WD40 REPEAT PROTEIN"/>
    <property type="match status" value="1"/>
</dbReference>
<keyword evidence="1 3" id="KW-0853">WD repeat</keyword>
<feature type="repeat" description="WD" evidence="3">
    <location>
        <begin position="472"/>
        <end position="513"/>
    </location>
</feature>
<dbReference type="EMBL" id="CP070608">
    <property type="protein sequence ID" value="QSE97873.1"/>
    <property type="molecule type" value="Genomic_DNA"/>
</dbReference>
<feature type="repeat" description="WD" evidence="3">
    <location>
        <begin position="130"/>
        <end position="171"/>
    </location>
</feature>
<dbReference type="KEGG" id="fuv:JR347_01945"/>
<evidence type="ECO:0000256" key="2">
    <source>
        <dbReference type="ARBA" id="ARBA00022737"/>
    </source>
</evidence>
<dbReference type="SMART" id="SM00320">
    <property type="entry name" value="WD40"/>
    <property type="match status" value="7"/>
</dbReference>
<feature type="repeat" description="WD" evidence="3">
    <location>
        <begin position="305"/>
        <end position="351"/>
    </location>
</feature>
<evidence type="ECO:0000313" key="6">
    <source>
        <dbReference type="Proteomes" id="UP000662783"/>
    </source>
</evidence>
<dbReference type="Pfam" id="PF00400">
    <property type="entry name" value="WD40"/>
    <property type="match status" value="5"/>
</dbReference>
<sequence>MNIKSVLRNILIVWLAFTSIDSFSKSGVPRIVINSGGHSGKIFNILFTPNGEQIISVSEDKTIRVWDARTGELVKKFESEIGKGPEGMLYASAISPDGKYLAAAGYPVATEESNHIILVDIEKGVQVGTAKGHSNVINSLDFTGSGKYLASGSDDGTIKIWEVAESHDMKEVTTLPVGQRVTNISFNDKTQSLAVASDQRNVLVFDLDKLDQGTTKFSPRELKKHKDIINKVAYSPDGSYIASASLDNALILWKPDGTVVKEFDGIKNVINALTFSHDSKILVAMDILGKGTSYSIPSGNKFADFNGHDNTVFSADFSPESATGNYLVATAGGNNNVIYVWNPINGRSQQTIKGHGSTIWDLTFGEGLQLYIANEQSKSEKIRHQFRFDFATFGITANPGRPDDNFLEEANKQVRQTGIYTIDLGRGNSIANNEFEDGRILDYQVMSNGHVIVGSDFSLKEYSGTGEMIKEYLGHTAGVRTVTVTRDGKYMVSGSEDQTIRIWKLSDKGELPSMRDIFEAAEWQEYFTSLDVDTLTYQPTEEAWQGVISYLRNVGDKTYRDIEEVHASLGATVLPFANMFVSDEGEWIVWTPSGYFSCSSDGGQYFGWHVNQGIEKLAEFYTAEQYFDILFRPEMLVKSMDQGRRVIDILRGEGETIFDLTKLNRPSAAFFNINNLAFGEFKQLDYHDGKYETESKTLELEADIYDGGGGIKEVNIYQNNKLIIIDDEFDKVGTEGKQMKRMYHVNLTNGQNDFKIVTKNFQNIESRGDHLKIKYVGEIMATTNLHILSVGINKYKNPAYNLNYAQPDAKSFTDKIITNGSKMFRSIRKTEIYDTEATKENIIKGFESIIATAKPEDVFVFYYAGHGTLDEDNNNEYYLVPTNITKLYGDPEQLQEKGISASELKTYLAQVKSQKQLILMDACHSGGALKSINVRAAASEEKAIVQLARASGVVMIASSGTQQFASEFEVLQHGVFTYALLEALDGEADSGDEKVTVNELKIYMEERVPELSEQHGGQAQYPTGFVHGNDFPISIIYQQEEEVVEEEAEDDPESDSEN</sequence>
<feature type="repeat" description="WD" evidence="3">
    <location>
        <begin position="35"/>
        <end position="76"/>
    </location>
</feature>
<dbReference type="SUPFAM" id="SSF52129">
    <property type="entry name" value="Caspase-like"/>
    <property type="match status" value="1"/>
</dbReference>
<dbReference type="RefSeq" id="WP_205722381.1">
    <property type="nucleotide sequence ID" value="NZ_CP070608.1"/>
</dbReference>
<dbReference type="GO" id="GO:0004197">
    <property type="term" value="F:cysteine-type endopeptidase activity"/>
    <property type="evidence" value="ECO:0007669"/>
    <property type="project" value="InterPro"/>
</dbReference>
<organism evidence="5 6">
    <name type="scientific">Fulvivirga lutea</name>
    <dbReference type="NCBI Taxonomy" id="2810512"/>
    <lineage>
        <taxon>Bacteria</taxon>
        <taxon>Pseudomonadati</taxon>
        <taxon>Bacteroidota</taxon>
        <taxon>Cytophagia</taxon>
        <taxon>Cytophagales</taxon>
        <taxon>Fulvivirgaceae</taxon>
        <taxon>Fulvivirga</taxon>
    </lineage>
</organism>
<reference evidence="5" key="1">
    <citation type="submission" date="2021-02" db="EMBL/GenBank/DDBJ databases">
        <title>Fulvivirga sp. S481 isolated from sea water.</title>
        <authorList>
            <person name="Bae S.S."/>
            <person name="Baek K."/>
        </authorList>
    </citation>
    <scope>NUCLEOTIDE SEQUENCE</scope>
    <source>
        <strain evidence="5">S481</strain>
    </source>
</reference>
<dbReference type="PROSITE" id="PS50294">
    <property type="entry name" value="WD_REPEATS_REGION"/>
    <property type="match status" value="4"/>
</dbReference>
<evidence type="ECO:0000259" key="4">
    <source>
        <dbReference type="Pfam" id="PF00656"/>
    </source>
</evidence>
<dbReference type="Proteomes" id="UP000662783">
    <property type="component" value="Chromosome"/>
</dbReference>
<feature type="repeat" description="WD" evidence="3">
    <location>
        <begin position="222"/>
        <end position="254"/>
    </location>
</feature>
<dbReference type="InterPro" id="IPR019775">
    <property type="entry name" value="WD40_repeat_CS"/>
</dbReference>
<keyword evidence="6" id="KW-1185">Reference proteome</keyword>
<gene>
    <name evidence="5" type="ORF">JR347_01945</name>
</gene>
<proteinExistence type="predicted"/>
<dbReference type="Gene3D" id="2.130.10.10">
    <property type="entry name" value="YVTN repeat-like/Quinoprotein amine dehydrogenase"/>
    <property type="match status" value="3"/>
</dbReference>
<name>A0A974WG62_9BACT</name>
<dbReference type="PROSITE" id="PS00678">
    <property type="entry name" value="WD_REPEATS_1"/>
    <property type="match status" value="2"/>
</dbReference>
<keyword evidence="2" id="KW-0677">Repeat</keyword>
<dbReference type="PANTHER" id="PTHR19848:SF8">
    <property type="entry name" value="F-BOX AND WD REPEAT DOMAIN CONTAINING 7"/>
    <property type="match status" value="1"/>
</dbReference>
<dbReference type="InterPro" id="IPR011600">
    <property type="entry name" value="Pept_C14_caspase"/>
</dbReference>
<dbReference type="InterPro" id="IPR001680">
    <property type="entry name" value="WD40_rpt"/>
</dbReference>